<evidence type="ECO:0000256" key="2">
    <source>
        <dbReference type="SAM" id="Phobius"/>
    </source>
</evidence>
<organism evidence="4 5">
    <name type="scientific">Conchiformibius steedae</name>
    <dbReference type="NCBI Taxonomy" id="153493"/>
    <lineage>
        <taxon>Bacteria</taxon>
        <taxon>Pseudomonadati</taxon>
        <taxon>Pseudomonadota</taxon>
        <taxon>Betaproteobacteria</taxon>
        <taxon>Neisseriales</taxon>
        <taxon>Neisseriaceae</taxon>
        <taxon>Conchiformibius</taxon>
    </lineage>
</organism>
<feature type="compositionally biased region" description="Low complexity" evidence="1">
    <location>
        <begin position="226"/>
        <end position="250"/>
    </location>
</feature>
<feature type="region of interest" description="Disordered" evidence="1">
    <location>
        <begin position="52"/>
        <end position="109"/>
    </location>
</feature>
<dbReference type="Gene3D" id="3.30.70.1070">
    <property type="entry name" value="Sporulation related repeat"/>
    <property type="match status" value="1"/>
</dbReference>
<keyword evidence="2" id="KW-1133">Transmembrane helix</keyword>
<protein>
    <recommendedName>
        <fullName evidence="3">SPOR domain-containing protein</fullName>
    </recommendedName>
</protein>
<feature type="compositionally biased region" description="Low complexity" evidence="1">
    <location>
        <begin position="277"/>
        <end position="303"/>
    </location>
</feature>
<dbReference type="RefSeq" id="WP_124793985.1">
    <property type="nucleotide sequence ID" value="NZ_RQYC01000002.1"/>
</dbReference>
<sequence length="379" mass="38889">MSSQKNHFLQKGKGLVGFLAGLVLATMIIIAVLLMLNSNSKRDFRNDPALGGGASGAVAQQTPASDALPEQGSEAVAVQQPNLPAETAPAQTAQTTPADNAANSGAAVAESKPAVPAAETVPAVSAETAAAAAGALAGAKAAQQSADNSSNLSQPQRKPVPVSPPPVAVAPKPVRPQAANTAPAARPKPKAEVRGTSVFRPHENNTARYRPAPTPRPERNLANNRPKPAAPKAVEPIKPAPKPAAVAKQQPAKDPKPTPQMILETGNIDKAREAAKRQANAKPAPKAAAAAKPESKPKAQASKGGTVVFQTGSFASARAADAQRARLAMMGVQTKISEAKIDGKSVYRVQTAPMSGERAGNTRNTLNKNGVNVYERSGQ</sequence>
<dbReference type="InterPro" id="IPR007730">
    <property type="entry name" value="SPOR-like_dom"/>
</dbReference>
<evidence type="ECO:0000313" key="5">
    <source>
        <dbReference type="Proteomes" id="UP000269923"/>
    </source>
</evidence>
<dbReference type="STRING" id="1121352.GCA_000620925_00297"/>
<comment type="caution">
    <text evidence="4">The sequence shown here is derived from an EMBL/GenBank/DDBJ whole genome shotgun (WGS) entry which is preliminary data.</text>
</comment>
<feature type="region of interest" description="Disordered" evidence="1">
    <location>
        <begin position="352"/>
        <end position="379"/>
    </location>
</feature>
<dbReference type="Pfam" id="PF05036">
    <property type="entry name" value="SPOR"/>
    <property type="match status" value="1"/>
</dbReference>
<feature type="compositionally biased region" description="Basic and acidic residues" evidence="1">
    <location>
        <begin position="267"/>
        <end position="276"/>
    </location>
</feature>
<feature type="transmembrane region" description="Helical" evidence="2">
    <location>
        <begin position="15"/>
        <end position="36"/>
    </location>
</feature>
<reference evidence="4 5" key="1">
    <citation type="submission" date="2018-11" db="EMBL/GenBank/DDBJ databases">
        <title>Genomes From Bacteria Associated with the Canine Oral Cavity: a Test Case for Automated Genome-Based Taxonomic Assignment.</title>
        <authorList>
            <person name="Coil D.A."/>
            <person name="Jospin G."/>
            <person name="Darling A.E."/>
            <person name="Wallis C."/>
            <person name="Davis I.J."/>
            <person name="Harris S."/>
            <person name="Eisen J.A."/>
            <person name="Holcombe L.J."/>
            <person name="O'Flynn C."/>
        </authorList>
    </citation>
    <scope>NUCLEOTIDE SEQUENCE [LARGE SCALE GENOMIC DNA]</scope>
    <source>
        <strain evidence="4 5">COT-280</strain>
    </source>
</reference>
<proteinExistence type="predicted"/>
<dbReference type="InterPro" id="IPR036680">
    <property type="entry name" value="SPOR-like_sf"/>
</dbReference>
<keyword evidence="5" id="KW-1185">Reference proteome</keyword>
<feature type="region of interest" description="Disordered" evidence="1">
    <location>
        <begin position="142"/>
        <end position="304"/>
    </location>
</feature>
<dbReference type="SUPFAM" id="SSF110997">
    <property type="entry name" value="Sporulation related repeat"/>
    <property type="match status" value="1"/>
</dbReference>
<dbReference type="PRINTS" id="PR01217">
    <property type="entry name" value="PRICHEXTENSN"/>
</dbReference>
<feature type="compositionally biased region" description="Low complexity" evidence="1">
    <location>
        <begin position="84"/>
        <end position="109"/>
    </location>
</feature>
<feature type="domain" description="SPOR" evidence="3">
    <location>
        <begin position="301"/>
        <end position="379"/>
    </location>
</feature>
<keyword evidence="2" id="KW-0472">Membrane</keyword>
<dbReference type="AlphaFoldDB" id="A0A3P2A868"/>
<dbReference type="PROSITE" id="PS51724">
    <property type="entry name" value="SPOR"/>
    <property type="match status" value="1"/>
</dbReference>
<dbReference type="EMBL" id="RQYC01000002">
    <property type="protein sequence ID" value="RRD91175.1"/>
    <property type="molecule type" value="Genomic_DNA"/>
</dbReference>
<dbReference type="OrthoDB" id="7063246at2"/>
<evidence type="ECO:0000313" key="4">
    <source>
        <dbReference type="EMBL" id="RRD91175.1"/>
    </source>
</evidence>
<keyword evidence="2" id="KW-0812">Transmembrane</keyword>
<feature type="compositionally biased region" description="Polar residues" evidence="1">
    <location>
        <begin position="361"/>
        <end position="370"/>
    </location>
</feature>
<dbReference type="Proteomes" id="UP000269923">
    <property type="component" value="Unassembled WGS sequence"/>
</dbReference>
<accession>A0A3P2A868</accession>
<dbReference type="GO" id="GO:0042834">
    <property type="term" value="F:peptidoglycan binding"/>
    <property type="evidence" value="ECO:0007669"/>
    <property type="project" value="InterPro"/>
</dbReference>
<name>A0A3P2A868_9NEIS</name>
<evidence type="ECO:0000256" key="1">
    <source>
        <dbReference type="SAM" id="MobiDB-lite"/>
    </source>
</evidence>
<gene>
    <name evidence="4" type="ORF">EII21_01925</name>
</gene>
<evidence type="ECO:0000259" key="3">
    <source>
        <dbReference type="PROSITE" id="PS51724"/>
    </source>
</evidence>